<keyword evidence="1" id="KW-0732">Signal</keyword>
<dbReference type="Pfam" id="PF20130">
    <property type="entry name" value="DUF6520"/>
    <property type="match status" value="1"/>
</dbReference>
<evidence type="ECO:0000313" key="2">
    <source>
        <dbReference type="EMBL" id="STZ26917.1"/>
    </source>
</evidence>
<reference evidence="2 3" key="1">
    <citation type="submission" date="2018-06" db="EMBL/GenBank/DDBJ databases">
        <authorList>
            <consortium name="Pathogen Informatics"/>
            <person name="Doyle S."/>
        </authorList>
    </citation>
    <scope>NUCLEOTIDE SEQUENCE [LARGE SCALE GENOMIC DNA]</scope>
    <source>
        <strain evidence="2 3">NCTC11179</strain>
    </source>
</reference>
<accession>A0A378RL62</accession>
<dbReference type="Proteomes" id="UP000255024">
    <property type="component" value="Unassembled WGS sequence"/>
</dbReference>
<organism evidence="2 3">
    <name type="scientific">Myroides odoratus</name>
    <name type="common">Flavobacterium odoratum</name>
    <dbReference type="NCBI Taxonomy" id="256"/>
    <lineage>
        <taxon>Bacteria</taxon>
        <taxon>Pseudomonadati</taxon>
        <taxon>Bacteroidota</taxon>
        <taxon>Flavobacteriia</taxon>
        <taxon>Flavobacteriales</taxon>
        <taxon>Flavobacteriaceae</taxon>
        <taxon>Myroides</taxon>
    </lineage>
</organism>
<gene>
    <name evidence="2" type="ORF">NCTC11179_00444</name>
</gene>
<dbReference type="InterPro" id="IPR045391">
    <property type="entry name" value="DUF6520"/>
</dbReference>
<dbReference type="RefSeq" id="WP_115089957.1">
    <property type="nucleotide sequence ID" value="NZ_CP068107.1"/>
</dbReference>
<feature type="signal peptide" evidence="1">
    <location>
        <begin position="1"/>
        <end position="23"/>
    </location>
</feature>
<proteinExistence type="predicted"/>
<keyword evidence="3" id="KW-1185">Reference proteome</keyword>
<dbReference type="EMBL" id="UGQL01000001">
    <property type="protein sequence ID" value="STZ26917.1"/>
    <property type="molecule type" value="Genomic_DNA"/>
</dbReference>
<sequence length="95" mass="10610">MKNLKQLLVPIAVVAVGVISAFATQMSNTNESLLEASTPELGWIENETPCQIEHMCYSDGDYLCTVLIDNQRYPVKGKFNPNDTECTKTLYQIIP</sequence>
<evidence type="ECO:0000256" key="1">
    <source>
        <dbReference type="SAM" id="SignalP"/>
    </source>
</evidence>
<dbReference type="AlphaFoldDB" id="A0A378RL62"/>
<name>A0A378RL62_MYROD</name>
<protein>
    <submittedName>
        <fullName evidence="2">Uncharacterized protein</fullName>
    </submittedName>
</protein>
<feature type="chain" id="PRO_5016970131" evidence="1">
    <location>
        <begin position="24"/>
        <end position="95"/>
    </location>
</feature>
<evidence type="ECO:0000313" key="3">
    <source>
        <dbReference type="Proteomes" id="UP000255024"/>
    </source>
</evidence>